<keyword evidence="3" id="KW-1185">Reference proteome</keyword>
<evidence type="ECO:0000313" key="2">
    <source>
        <dbReference type="EMBL" id="KAK8888333.1"/>
    </source>
</evidence>
<comment type="caution">
    <text evidence="2">The sequence shown here is derived from an EMBL/GenBank/DDBJ whole genome shotgun (WGS) entry which is preliminary data.</text>
</comment>
<gene>
    <name evidence="2" type="ORF">M9Y10_039400</name>
</gene>
<dbReference type="Proteomes" id="UP001470230">
    <property type="component" value="Unassembled WGS sequence"/>
</dbReference>
<proteinExistence type="predicted"/>
<organism evidence="2 3">
    <name type="scientific">Tritrichomonas musculus</name>
    <dbReference type="NCBI Taxonomy" id="1915356"/>
    <lineage>
        <taxon>Eukaryota</taxon>
        <taxon>Metamonada</taxon>
        <taxon>Parabasalia</taxon>
        <taxon>Tritrichomonadida</taxon>
        <taxon>Tritrichomonadidae</taxon>
        <taxon>Tritrichomonas</taxon>
    </lineage>
</organism>
<dbReference type="Gene3D" id="3.10.450.50">
    <property type="match status" value="1"/>
</dbReference>
<dbReference type="Pfam" id="PF14534">
    <property type="entry name" value="DUF4440"/>
    <property type="match status" value="1"/>
</dbReference>
<reference evidence="2 3" key="1">
    <citation type="submission" date="2024-04" db="EMBL/GenBank/DDBJ databases">
        <title>Tritrichomonas musculus Genome.</title>
        <authorList>
            <person name="Alves-Ferreira E."/>
            <person name="Grigg M."/>
            <person name="Lorenzi H."/>
            <person name="Galac M."/>
        </authorList>
    </citation>
    <scope>NUCLEOTIDE SEQUENCE [LARGE SCALE GENOMIC DNA]</scope>
    <source>
        <strain evidence="2 3">EAF2021</strain>
    </source>
</reference>
<evidence type="ECO:0000313" key="3">
    <source>
        <dbReference type="Proteomes" id="UP001470230"/>
    </source>
</evidence>
<evidence type="ECO:0000259" key="1">
    <source>
        <dbReference type="Pfam" id="PF14534"/>
    </source>
</evidence>
<dbReference type="InterPro" id="IPR032710">
    <property type="entry name" value="NTF2-like_dom_sf"/>
</dbReference>
<accession>A0ABR2KBW3</accession>
<dbReference type="SUPFAM" id="SSF54427">
    <property type="entry name" value="NTF2-like"/>
    <property type="match status" value="1"/>
</dbReference>
<protein>
    <recommendedName>
        <fullName evidence="1">DUF4440 domain-containing protein</fullName>
    </recommendedName>
</protein>
<name>A0ABR2KBW3_9EUKA</name>
<feature type="domain" description="DUF4440" evidence="1">
    <location>
        <begin position="25"/>
        <end position="125"/>
    </location>
</feature>
<sequence length="134" mass="15328">MLRYSLTKFLSRTSLLNKGLYKLCHEMHQGIINKDMELIDRVLDDSFEITHLTGSTEKKKEYMKSIESGVANDTFIFPEKTFINVSGDKADLIGKSRVKASNRNKDDEFNLELSMKALLVDGEWKFTEAKATTI</sequence>
<dbReference type="EMBL" id="JAPFFF010000006">
    <property type="protein sequence ID" value="KAK8888333.1"/>
    <property type="molecule type" value="Genomic_DNA"/>
</dbReference>
<dbReference type="InterPro" id="IPR027843">
    <property type="entry name" value="DUF4440"/>
</dbReference>